<dbReference type="PRINTS" id="PR00411">
    <property type="entry name" value="PNDRDTASEI"/>
</dbReference>
<keyword evidence="8" id="KW-0547">Nucleotide-binding</keyword>
<comment type="similarity">
    <text evidence="1 10">Belongs to the class-I pyridine nucleotide-disulfide oxidoreductase family.</text>
</comment>
<keyword evidence="3 8" id="KW-0274">FAD</keyword>
<dbReference type="PROSITE" id="PS00076">
    <property type="entry name" value="PYRIDINE_REDOX_1"/>
    <property type="match status" value="1"/>
</dbReference>
<protein>
    <submittedName>
        <fullName evidence="13">Pyruvate/2-oxoglutarate dehydrogenase complex dihydrolipoamide dehydrogenase (E3) component</fullName>
    </submittedName>
</protein>
<dbReference type="Pfam" id="PF07992">
    <property type="entry name" value="Pyr_redox_2"/>
    <property type="match status" value="1"/>
</dbReference>
<evidence type="ECO:0000256" key="6">
    <source>
        <dbReference type="ARBA" id="ARBA00023157"/>
    </source>
</evidence>
<comment type="cofactor">
    <cofactor evidence="8">
        <name>FAD</name>
        <dbReference type="ChEBI" id="CHEBI:57692"/>
    </cofactor>
    <text evidence="8">Binds 1 FAD per subunit.</text>
</comment>
<evidence type="ECO:0000259" key="11">
    <source>
        <dbReference type="Pfam" id="PF02852"/>
    </source>
</evidence>
<dbReference type="GO" id="GO:0050660">
    <property type="term" value="F:flavin adenine dinucleotide binding"/>
    <property type="evidence" value="ECO:0007669"/>
    <property type="project" value="TreeGrafter"/>
</dbReference>
<evidence type="ECO:0000256" key="4">
    <source>
        <dbReference type="ARBA" id="ARBA00022857"/>
    </source>
</evidence>
<keyword evidence="2 10" id="KW-0285">Flavoprotein</keyword>
<feature type="binding site" evidence="8">
    <location>
        <position position="231"/>
    </location>
    <ligand>
        <name>NAD(+)</name>
        <dbReference type="ChEBI" id="CHEBI:57540"/>
    </ligand>
</feature>
<dbReference type="PRINTS" id="PR00368">
    <property type="entry name" value="FADPNR"/>
</dbReference>
<dbReference type="Gene3D" id="3.50.50.60">
    <property type="entry name" value="FAD/NAD(P)-binding domain"/>
    <property type="match status" value="2"/>
</dbReference>
<dbReference type="InterPro" id="IPR036188">
    <property type="entry name" value="FAD/NAD-bd_sf"/>
</dbReference>
<dbReference type="Gene3D" id="3.30.390.30">
    <property type="match status" value="1"/>
</dbReference>
<feature type="domain" description="Pyridine nucleotide-disulphide oxidoreductase dimerisation" evidence="11">
    <location>
        <begin position="374"/>
        <end position="482"/>
    </location>
</feature>
<evidence type="ECO:0000256" key="10">
    <source>
        <dbReference type="RuleBase" id="RU003691"/>
    </source>
</evidence>
<organism evidence="13 14">
    <name type="scientific">Geobacter argillaceus</name>
    <dbReference type="NCBI Taxonomy" id="345631"/>
    <lineage>
        <taxon>Bacteria</taxon>
        <taxon>Pseudomonadati</taxon>
        <taxon>Thermodesulfobacteriota</taxon>
        <taxon>Desulfuromonadia</taxon>
        <taxon>Geobacterales</taxon>
        <taxon>Geobacteraceae</taxon>
        <taxon>Geobacter</taxon>
    </lineage>
</organism>
<evidence type="ECO:0000256" key="3">
    <source>
        <dbReference type="ARBA" id="ARBA00022827"/>
    </source>
</evidence>
<keyword evidence="6" id="KW-1015">Disulfide bond</keyword>
<evidence type="ECO:0000256" key="2">
    <source>
        <dbReference type="ARBA" id="ARBA00022630"/>
    </source>
</evidence>
<name>A0A562V6R2_9BACT</name>
<proteinExistence type="inferred from homology"/>
<feature type="binding site" evidence="8">
    <location>
        <position position="339"/>
    </location>
    <ligand>
        <name>FAD</name>
        <dbReference type="ChEBI" id="CHEBI:57692"/>
    </ligand>
</feature>
<evidence type="ECO:0000256" key="7">
    <source>
        <dbReference type="ARBA" id="ARBA00023284"/>
    </source>
</evidence>
<dbReference type="InterPro" id="IPR004099">
    <property type="entry name" value="Pyr_nucl-diS_OxRdtase_dimer"/>
</dbReference>
<dbReference type="FunFam" id="3.30.390.30:FF:000001">
    <property type="entry name" value="Dihydrolipoyl dehydrogenase"/>
    <property type="match status" value="1"/>
</dbReference>
<evidence type="ECO:0000313" key="14">
    <source>
        <dbReference type="Proteomes" id="UP000319449"/>
    </source>
</evidence>
<dbReference type="RefSeq" id="WP_145025831.1">
    <property type="nucleotide sequence ID" value="NZ_VLLN01000040.1"/>
</dbReference>
<sequence>MSKGPLILPENDYNQSLVNDVHPSGWINPEPADCYNLVVIGAGTAGLVTAAGAAGLGAKVALIERHLLGGDCLNYGCVPSKGIIRAARAIFDVRTAREFGIMGGEQLSIDFADVMKRMRRIRSEISPHDSARRFRDELGVDLFFGTGRFTGPDAIEVEGKRLRFKRAALCSGARAAAPPIPGIEEAGYLTNETVFSLTSLPPRLAVIGGGPIGCELAQTFARLGSKVTVIEYVGHLLSREDADAAEVVQQAMIRDGVELCLQARIVGVTRNGSERIIRVEQDGSSLELVVDEILVGIGRAPNVEGLDLEAAGVAYDPKQGVKVDERLRTSNPRVFAAGDICFPYKFTHTADALARILIANALFMGRQKSSALVVPWCTYTDPEVAHVGMYEKDAAGRGIEVTTLTVPLADVDRALLDGEAEGFARVHLKKGTDRILGATIVARHAGEMINELSLAMTAGVGLSAIGRTIHPYPTQAEAIKKLADAYNRTRLTPFVKKVLGAWLGWQRS</sequence>
<keyword evidence="4" id="KW-0521">NADP</keyword>
<dbReference type="SUPFAM" id="SSF51905">
    <property type="entry name" value="FAD/NAD(P)-binding domain"/>
    <property type="match status" value="1"/>
</dbReference>
<evidence type="ECO:0000256" key="9">
    <source>
        <dbReference type="PIRSR" id="PIRSR000350-4"/>
    </source>
</evidence>
<evidence type="ECO:0000256" key="5">
    <source>
        <dbReference type="ARBA" id="ARBA00023002"/>
    </source>
</evidence>
<dbReference type="InterPro" id="IPR016156">
    <property type="entry name" value="FAD/NAD-linked_Rdtase_dimer_sf"/>
</dbReference>
<keyword evidence="7 10" id="KW-0676">Redox-active center</keyword>
<keyword evidence="5 10" id="KW-0560">Oxidoreductase</keyword>
<dbReference type="Pfam" id="PF02852">
    <property type="entry name" value="Pyr_redox_dim"/>
    <property type="match status" value="1"/>
</dbReference>
<dbReference type="AlphaFoldDB" id="A0A562V6R2"/>
<dbReference type="InterPro" id="IPR012999">
    <property type="entry name" value="Pyr_OxRdtase_I_AS"/>
</dbReference>
<evidence type="ECO:0000256" key="1">
    <source>
        <dbReference type="ARBA" id="ARBA00007532"/>
    </source>
</evidence>
<evidence type="ECO:0000259" key="12">
    <source>
        <dbReference type="Pfam" id="PF07992"/>
    </source>
</evidence>
<dbReference type="InterPro" id="IPR001100">
    <property type="entry name" value="Pyr_nuc-diS_OxRdtase"/>
</dbReference>
<dbReference type="Proteomes" id="UP000319449">
    <property type="component" value="Unassembled WGS sequence"/>
</dbReference>
<dbReference type="InterPro" id="IPR023753">
    <property type="entry name" value="FAD/NAD-binding_dom"/>
</dbReference>
<gene>
    <name evidence="13" type="ORF">JN12_03855</name>
</gene>
<dbReference type="NCBIfam" id="NF004991">
    <property type="entry name" value="PRK06370.1-3"/>
    <property type="match status" value="1"/>
</dbReference>
<dbReference type="OrthoDB" id="9786429at2"/>
<dbReference type="GO" id="GO:0016668">
    <property type="term" value="F:oxidoreductase activity, acting on a sulfur group of donors, NAD(P) as acceptor"/>
    <property type="evidence" value="ECO:0007669"/>
    <property type="project" value="InterPro"/>
</dbReference>
<dbReference type="PIRSF" id="PIRSF000350">
    <property type="entry name" value="Mercury_reductase_MerA"/>
    <property type="match status" value="1"/>
</dbReference>
<keyword evidence="13" id="KW-0670">Pyruvate</keyword>
<dbReference type="PANTHER" id="PTHR43014:SF2">
    <property type="entry name" value="MERCURIC REDUCTASE"/>
    <property type="match status" value="1"/>
</dbReference>
<feature type="binding site" evidence="8">
    <location>
        <position position="298"/>
    </location>
    <ligand>
        <name>NAD(+)</name>
        <dbReference type="ChEBI" id="CHEBI:57540"/>
    </ligand>
</feature>
<reference evidence="13 14" key="1">
    <citation type="submission" date="2019-07" db="EMBL/GenBank/DDBJ databases">
        <title>Genomic Encyclopedia of Archaeal and Bacterial Type Strains, Phase II (KMG-II): from individual species to whole genera.</title>
        <authorList>
            <person name="Goeker M."/>
        </authorList>
    </citation>
    <scope>NUCLEOTIDE SEQUENCE [LARGE SCALE GENOMIC DNA]</scope>
    <source>
        <strain evidence="13 14">ATCC BAA-1139</strain>
    </source>
</reference>
<dbReference type="FunFam" id="3.50.50.60:FF:000379">
    <property type="entry name" value="Mercuric reductase"/>
    <property type="match status" value="1"/>
</dbReference>
<evidence type="ECO:0000313" key="13">
    <source>
        <dbReference type="EMBL" id="TWJ13417.1"/>
    </source>
</evidence>
<evidence type="ECO:0000256" key="8">
    <source>
        <dbReference type="PIRSR" id="PIRSR000350-3"/>
    </source>
</evidence>
<feature type="domain" description="FAD/NAD(P)-binding" evidence="12">
    <location>
        <begin position="35"/>
        <end position="350"/>
    </location>
</feature>
<feature type="binding site" evidence="8">
    <location>
        <position position="147"/>
    </location>
    <ligand>
        <name>FAD</name>
        <dbReference type="ChEBI" id="CHEBI:57692"/>
    </ligand>
</feature>
<accession>A0A562V6R2</accession>
<dbReference type="SUPFAM" id="SSF55424">
    <property type="entry name" value="FAD/NAD-linked reductases, dimerisation (C-terminal) domain"/>
    <property type="match status" value="1"/>
</dbReference>
<keyword evidence="8" id="KW-0520">NAD</keyword>
<feature type="binding site" evidence="8">
    <location>
        <position position="81"/>
    </location>
    <ligand>
        <name>FAD</name>
        <dbReference type="ChEBI" id="CHEBI:57692"/>
    </ligand>
</feature>
<comment type="caution">
    <text evidence="13">The sequence shown here is derived from an EMBL/GenBank/DDBJ whole genome shotgun (WGS) entry which is preliminary data.</text>
</comment>
<dbReference type="PANTHER" id="PTHR43014">
    <property type="entry name" value="MERCURIC REDUCTASE"/>
    <property type="match status" value="1"/>
</dbReference>
<keyword evidence="14" id="KW-1185">Reference proteome</keyword>
<feature type="binding site" evidence="8">
    <location>
        <begin position="208"/>
        <end position="215"/>
    </location>
    <ligand>
        <name>NAD(+)</name>
        <dbReference type="ChEBI" id="CHEBI:57540"/>
    </ligand>
</feature>
<feature type="disulfide bond" description="Redox-active" evidence="9">
    <location>
        <begin position="72"/>
        <end position="77"/>
    </location>
</feature>
<dbReference type="EMBL" id="VLLN01000040">
    <property type="protein sequence ID" value="TWJ13417.1"/>
    <property type="molecule type" value="Genomic_DNA"/>
</dbReference>
<dbReference type="GO" id="GO:0003955">
    <property type="term" value="F:NAD(P)H dehydrogenase (quinone) activity"/>
    <property type="evidence" value="ECO:0007669"/>
    <property type="project" value="TreeGrafter"/>
</dbReference>